<evidence type="ECO:0000259" key="11">
    <source>
        <dbReference type="Pfam" id="PF17946"/>
    </source>
</evidence>
<evidence type="ECO:0000256" key="8">
    <source>
        <dbReference type="ARBA" id="ARBA00023125"/>
    </source>
</evidence>
<evidence type="ECO:0000256" key="3">
    <source>
        <dbReference type="ARBA" id="ARBA00022763"/>
    </source>
</evidence>
<gene>
    <name evidence="10 12" type="primary">recC</name>
    <name evidence="12" type="ORF">J9B83_00115</name>
</gene>
<dbReference type="Proteomes" id="UP000679722">
    <property type="component" value="Unassembled WGS sequence"/>
</dbReference>
<comment type="subunit">
    <text evidence="10">Heterotrimer of RecB, RecC and RecD. All subunits contribute to DNA-binding.</text>
</comment>
<sequence length="1124" mass="128562">MFQLYTGNRLEDLAVLLAKILAISPPENPFDDETILVQNPGMAQWLKMFLAESHYIAAGLVFPLPSTFVWQTFSQTLSDIPAQSEFNKPFLVWRLMRLLDARLAQPEFQALSWYLEEDDTQIRRFQLCSSIADIYDQYLVYRPDWIALWEAGELGDHSSDASLFQNKALAALFEQQPWQAILWRDLVADVSEQGTSLYHRGNLIDALQEATKNQPRPVGVPQRIFIFGVSSLPPNTLESLRVLAASGWIDIHLFLQNPCRFYWGDVVDKHYLGREIKRQQQKPGLNTSALHLDANPLLASWGRLGRDYIAQLQDMADNDIEVFEDYRSDQHSSLLQWVQQDVFTLDNHGAKEERDPNLYSSEYRHRISQQDQSMRVHRCHSPLREVEVLHDQLLDMFEKDPSLTPKDIIVMLPDVNTYSPFVKAVFEGKKRIPFALIDQSGGMENPVVEAYLYLLGLGESRFTLSELISVLEVPAVLARFELDADELERIRHWSTEVGIRWGIDKHTAQQHDLPAQETHTWLHGMRRMLLGYAMGHDHIWQGTLSYGDVEGLEASVAGKLAEFLAAINDTQSKLMAPLTPNEWITTLYSLSERFFLLEEGDGFQVLLSQQLDALTLQWQQAYFDAPLDQQVLRQLLSPLLQESQGGQRFLAGRVNFCTLMPMRSVPFKVICVLGLNEGDYPRSVAPMGFDLMVGQYRSGDRSRREDDKYLFLEALMSARKGFYMSYVGRSIQDNSEKNPSILVSELLEYIGQSCVFEGDEHLPPDEAQEALFARLILEHPLQPFNDQYYTDPLNHRLYSYDEQWLPALLSAPSDEMTHEFTPLEGLEQPKLKLTLEELSSFIRHPTRYFIQRRLKAYLSVRDEDEQEDEPFALEGLPRYHLQEELLDALLKGEEQTFLERLSLTGALPYGAFGRLSLQNSDDKCRQLLSVLKGYLLEPLDPLEVDLSIGRVVLTAWLGLPTATTRLSYRIGDPTANQKMSLWIEHLALCAQGMPKEHHLINLTKKGALLQQCFKILTPTAAQALLSDMLGLWQKGLCEPFALPAKSADAWCESYCSGKAKDDSDAAWEKALKKYQESDGQYASNEGDDAYWQRYFPDLTPHKATFIALCELVWLPMHRHLEVIE</sequence>
<dbReference type="PANTHER" id="PTHR30591">
    <property type="entry name" value="RECBCD ENZYME SUBUNIT RECC"/>
    <property type="match status" value="1"/>
</dbReference>
<evidence type="ECO:0000256" key="7">
    <source>
        <dbReference type="ARBA" id="ARBA00022840"/>
    </source>
</evidence>
<dbReference type="SUPFAM" id="SSF52980">
    <property type="entry name" value="Restriction endonuclease-like"/>
    <property type="match status" value="1"/>
</dbReference>
<evidence type="ECO:0000256" key="10">
    <source>
        <dbReference type="HAMAP-Rule" id="MF_01486"/>
    </source>
</evidence>
<evidence type="ECO:0000256" key="1">
    <source>
        <dbReference type="ARBA" id="ARBA00022722"/>
    </source>
</evidence>
<dbReference type="Pfam" id="PF04257">
    <property type="entry name" value="Exonuc_V_gamma"/>
    <property type="match status" value="1"/>
</dbReference>
<evidence type="ECO:0000313" key="12">
    <source>
        <dbReference type="EMBL" id="MBR7887327.1"/>
    </source>
</evidence>
<dbReference type="RefSeq" id="WP_211534640.1">
    <property type="nucleotide sequence ID" value="NZ_JAGSSV010000001.1"/>
</dbReference>
<dbReference type="Gene3D" id="3.40.50.10930">
    <property type="match status" value="1"/>
</dbReference>
<organism evidence="12 13">
    <name type="scientific">Marinomonas vulgaris</name>
    <dbReference type="NCBI Taxonomy" id="2823372"/>
    <lineage>
        <taxon>Bacteria</taxon>
        <taxon>Pseudomonadati</taxon>
        <taxon>Pseudomonadota</taxon>
        <taxon>Gammaproteobacteria</taxon>
        <taxon>Oceanospirillales</taxon>
        <taxon>Oceanospirillaceae</taxon>
        <taxon>Marinomonas</taxon>
    </lineage>
</organism>
<comment type="function">
    <text evidence="10">A helicase/nuclease that prepares dsDNA breaks (DSB) for recombinational DNA repair. Binds to DSBs and unwinds DNA via a highly rapid and processive ATP-dependent bidirectional helicase activity. Unwinds dsDNA until it encounters a Chi (crossover hotspot instigator) sequence from the 3' direction. Cuts ssDNA a few nucleotides 3' to the Chi site. The properties and activities of the enzyme are changed at Chi. The Chi-altered holoenzyme produces a long 3'-ssDNA overhang and facilitates RecA-binding to the ssDNA for homologous DNA recombination and repair. Holoenzyme degrades any linearized DNA that is unable to undergo homologous recombination. In the holoenzyme this subunit recognizes the wild-type Chi sequence, and when added to isolated RecB increases its ATP-dependent helicase processivity.</text>
</comment>
<keyword evidence="1 10" id="KW-0540">Nuclease</keyword>
<evidence type="ECO:0000256" key="5">
    <source>
        <dbReference type="ARBA" id="ARBA00022806"/>
    </source>
</evidence>
<dbReference type="InterPro" id="IPR013986">
    <property type="entry name" value="DExx_box_DNA_helicase_dom_sf"/>
</dbReference>
<dbReference type="InterPro" id="IPR041500">
    <property type="entry name" value="RecC_C"/>
</dbReference>
<dbReference type="Pfam" id="PF17946">
    <property type="entry name" value="RecC_C"/>
    <property type="match status" value="1"/>
</dbReference>
<dbReference type="Gene3D" id="3.40.50.300">
    <property type="entry name" value="P-loop containing nucleotide triphosphate hydrolases"/>
    <property type="match status" value="2"/>
</dbReference>
<feature type="domain" description="RecC C-terminal" evidence="11">
    <location>
        <begin position="832"/>
        <end position="1053"/>
    </location>
</feature>
<reference evidence="13" key="1">
    <citation type="submission" date="2023-07" db="EMBL/GenBank/DDBJ databases">
        <title>Marinomonas vulgaris A79, complete genome.</title>
        <authorList>
            <person name="Ying J.-J."/>
        </authorList>
    </citation>
    <scope>NUCLEOTIDE SEQUENCE [LARGE SCALE GENOMIC DNA]</scope>
    <source>
        <strain evidence="13">A79</strain>
    </source>
</reference>
<keyword evidence="13" id="KW-1185">Reference proteome</keyword>
<comment type="caution">
    <text evidence="12">The sequence shown here is derived from an EMBL/GenBank/DDBJ whole genome shotgun (WGS) entry which is preliminary data.</text>
</comment>
<evidence type="ECO:0000256" key="2">
    <source>
        <dbReference type="ARBA" id="ARBA00022741"/>
    </source>
</evidence>
<dbReference type="PIRSF" id="PIRSF000980">
    <property type="entry name" value="RecC"/>
    <property type="match status" value="1"/>
</dbReference>
<keyword evidence="9 10" id="KW-0234">DNA repair</keyword>
<keyword evidence="5 10" id="KW-0347">Helicase</keyword>
<keyword evidence="6 10" id="KW-0269">Exonuclease</keyword>
<dbReference type="PANTHER" id="PTHR30591:SF1">
    <property type="entry name" value="RECBCD ENZYME SUBUNIT RECC"/>
    <property type="match status" value="1"/>
</dbReference>
<keyword evidence="4 10" id="KW-0378">Hydrolase</keyword>
<comment type="miscellaneous">
    <text evidence="10">In the RecBCD complex, RecB has a slow 3'-5' helicase, an exonuclease activity and loads RecA onto ssDNA, RecD has a fast 5'-3' helicase activity, while RecC stimulates the ATPase and processivity of the RecB helicase and contributes to recognition of the Chi site.</text>
</comment>
<dbReference type="CDD" id="cd22353">
    <property type="entry name" value="RecC_C-like"/>
    <property type="match status" value="1"/>
</dbReference>
<proteinExistence type="inferred from homology"/>
<dbReference type="InterPro" id="IPR027417">
    <property type="entry name" value="P-loop_NTPase"/>
</dbReference>
<evidence type="ECO:0000256" key="6">
    <source>
        <dbReference type="ARBA" id="ARBA00022839"/>
    </source>
</evidence>
<keyword evidence="3 10" id="KW-0227">DNA damage</keyword>
<evidence type="ECO:0000256" key="4">
    <source>
        <dbReference type="ARBA" id="ARBA00022801"/>
    </source>
</evidence>
<dbReference type="Gene3D" id="1.10.10.990">
    <property type="match status" value="1"/>
</dbReference>
<keyword evidence="8 10" id="KW-0238">DNA-binding</keyword>
<dbReference type="EMBL" id="JAGSSV010000001">
    <property type="protein sequence ID" value="MBR7887327.1"/>
    <property type="molecule type" value="Genomic_DNA"/>
</dbReference>
<dbReference type="Gene3D" id="1.10.10.160">
    <property type="match status" value="1"/>
</dbReference>
<dbReference type="SUPFAM" id="SSF52540">
    <property type="entry name" value="P-loop containing nucleoside triphosphate hydrolases"/>
    <property type="match status" value="2"/>
</dbReference>
<dbReference type="GO" id="GO:0008854">
    <property type="term" value="F:exodeoxyribonuclease V activity"/>
    <property type="evidence" value="ECO:0007669"/>
    <property type="project" value="UniProtKB-EC"/>
</dbReference>
<dbReference type="HAMAP" id="MF_01486">
    <property type="entry name" value="RecC"/>
    <property type="match status" value="1"/>
</dbReference>
<name>A0ABS5H7A7_9GAMM</name>
<evidence type="ECO:0000256" key="9">
    <source>
        <dbReference type="ARBA" id="ARBA00023204"/>
    </source>
</evidence>
<protein>
    <recommendedName>
        <fullName evidence="10">RecBCD enzyme subunit RecC</fullName>
    </recommendedName>
    <alternativeName>
        <fullName evidence="10">Exonuclease V subunit RecC</fullName>
        <shortName evidence="10">ExoV subunit RecC</shortName>
    </alternativeName>
    <alternativeName>
        <fullName evidence="10">Helicase/nuclease RecBCD subunit RecC</fullName>
    </alternativeName>
</protein>
<dbReference type="InterPro" id="IPR011335">
    <property type="entry name" value="Restrct_endonuc-II-like"/>
</dbReference>
<evidence type="ECO:0000313" key="13">
    <source>
        <dbReference type="Proteomes" id="UP000679722"/>
    </source>
</evidence>
<keyword evidence="2 10" id="KW-0547">Nucleotide-binding</keyword>
<dbReference type="NCBIfam" id="TIGR01450">
    <property type="entry name" value="recC"/>
    <property type="match status" value="1"/>
</dbReference>
<dbReference type="InterPro" id="IPR006697">
    <property type="entry name" value="RecC"/>
</dbReference>
<accession>A0ABS5H7A7</accession>
<keyword evidence="7 10" id="KW-0067">ATP-binding</keyword>
<comment type="similarity">
    <text evidence="10">Belongs to the RecC family.</text>
</comment>